<dbReference type="PANTHER" id="PTHR11731">
    <property type="entry name" value="PROTEASE FAMILY S9B,C DIPEPTIDYL-PEPTIDASE IV-RELATED"/>
    <property type="match status" value="1"/>
</dbReference>
<feature type="domain" description="Peptidase S9 prolyl oligopeptidase catalytic" evidence="1">
    <location>
        <begin position="595"/>
        <end position="790"/>
    </location>
</feature>
<dbReference type="Pfam" id="PF00930">
    <property type="entry name" value="DPPIV_N"/>
    <property type="match status" value="1"/>
</dbReference>
<dbReference type="OrthoDB" id="9812921at2"/>
<dbReference type="Proteomes" id="UP000004095">
    <property type="component" value="Unassembled WGS sequence"/>
</dbReference>
<dbReference type="InterPro" id="IPR002469">
    <property type="entry name" value="Peptidase_S9B_N"/>
</dbReference>
<dbReference type="SUPFAM" id="SSF53474">
    <property type="entry name" value="alpha/beta-Hydrolases"/>
    <property type="match status" value="1"/>
</dbReference>
<dbReference type="GO" id="GO:0008236">
    <property type="term" value="F:serine-type peptidase activity"/>
    <property type="evidence" value="ECO:0007669"/>
    <property type="project" value="InterPro"/>
</dbReference>
<dbReference type="RefSeq" id="WP_002697255.1">
    <property type="nucleotide sequence ID" value="NZ_AAWS01000013.1"/>
</dbReference>
<dbReference type="InterPro" id="IPR001375">
    <property type="entry name" value="Peptidase_S9_cat"/>
</dbReference>
<keyword evidence="4" id="KW-1185">Reference proteome</keyword>
<accession>A1ZL59</accession>
<dbReference type="PANTHER" id="PTHR11731:SF193">
    <property type="entry name" value="DIPEPTIDYL PEPTIDASE 9"/>
    <property type="match status" value="1"/>
</dbReference>
<feature type="domain" description="Dipeptidylpeptidase IV N-terminal" evidence="2">
    <location>
        <begin position="270"/>
        <end position="505"/>
    </location>
</feature>
<dbReference type="AlphaFoldDB" id="A1ZL59"/>
<evidence type="ECO:0000259" key="2">
    <source>
        <dbReference type="Pfam" id="PF00930"/>
    </source>
</evidence>
<protein>
    <submittedName>
        <fullName evidence="3">Dipeptidyl-peptidase</fullName>
    </submittedName>
</protein>
<dbReference type="GO" id="GO:0006508">
    <property type="term" value="P:proteolysis"/>
    <property type="evidence" value="ECO:0007669"/>
    <property type="project" value="InterPro"/>
</dbReference>
<dbReference type="InterPro" id="IPR029058">
    <property type="entry name" value="AB_hydrolase_fold"/>
</dbReference>
<evidence type="ECO:0000313" key="3">
    <source>
        <dbReference type="EMBL" id="EAY29025.1"/>
    </source>
</evidence>
<dbReference type="Gene3D" id="3.40.50.1820">
    <property type="entry name" value="alpha/beta hydrolase"/>
    <property type="match status" value="1"/>
</dbReference>
<dbReference type="GO" id="GO:0008239">
    <property type="term" value="F:dipeptidyl-peptidase activity"/>
    <property type="evidence" value="ECO:0007669"/>
    <property type="project" value="TreeGrafter"/>
</dbReference>
<dbReference type="EMBL" id="AAWS01000013">
    <property type="protein sequence ID" value="EAY29025.1"/>
    <property type="molecule type" value="Genomic_DNA"/>
</dbReference>
<organism evidence="3 4">
    <name type="scientific">Microscilla marina ATCC 23134</name>
    <dbReference type="NCBI Taxonomy" id="313606"/>
    <lineage>
        <taxon>Bacteria</taxon>
        <taxon>Pseudomonadati</taxon>
        <taxon>Bacteroidota</taxon>
        <taxon>Cytophagia</taxon>
        <taxon>Cytophagales</taxon>
        <taxon>Microscillaceae</taxon>
        <taxon>Microscilla</taxon>
    </lineage>
</organism>
<comment type="caution">
    <text evidence="3">The sequence shown here is derived from an EMBL/GenBank/DDBJ whole genome shotgun (WGS) entry which is preliminary data.</text>
</comment>
<dbReference type="ESTHER" id="9bact-a1zl59">
    <property type="family name" value="DPP4N_Peptidase_S9"/>
</dbReference>
<evidence type="ECO:0000313" key="4">
    <source>
        <dbReference type="Proteomes" id="UP000004095"/>
    </source>
</evidence>
<dbReference type="Gene3D" id="2.140.10.30">
    <property type="entry name" value="Dipeptidylpeptidase IV, N-terminal domain"/>
    <property type="match status" value="2"/>
</dbReference>
<dbReference type="eggNOG" id="COG0823">
    <property type="taxonomic scope" value="Bacteria"/>
</dbReference>
<proteinExistence type="predicted"/>
<dbReference type="eggNOG" id="COG1506">
    <property type="taxonomic scope" value="Bacteria"/>
</dbReference>
<sequence length="790" mass="90915">MKQLFLQTFFCLTYFCLSSICEKAMAQKKLSIDQIMEGEKFIGYAPSRIFWAEDGSKVYFHWNPKQAPQGALYGVKIRDGKVVGKPEKISKNELANMPDRFGNYNKARTQKVYTQNGDVYWHKNGKIRQITHTTAQESNVSFSGDEKSLVYQQGNNLFEWSLSDGSLKQLTNFKSGNPRHNKKTNKQDQWLKDQQMVLMDVLKKRQKEQAFRKKNRQTPRPKRPKVIYLKGKYVNNLQLSPSKNFVTFRLSSYPDRKRTSVMQFITKSGYTNPVDQRPKVGSPQTSYAFGIFDLKANKVKMVDFEQLAGIYDLPAYYKEYGRKPGKKKARKVIPHSPIWSADGKKAVMVIRSQDSKDRWIVLLNASTGKLKLLNRQRNEAWIGGPGISWNFFMGNVGWMPDNQRVYFQSEKTGYSHLYTVNVNNGKTKALTQGKFEVTEAWISRDKKWWYLRTNEVHPGVYHVYKMPLKGGKRTQITTKTGFNNVTLSPDETQAAVLYSNTNTPPELYLMPNKAKAQAVKITDSRTSAFKQYAWLAPEIISFKARDGATVYARVYRPKTAPKQGKAAIFVHGAGYLQNAHKGWSSYDREYLFHNFLVQNGYTVMDIDYRGSRGYGRDWRTGIYRHMGGKDLTDNVDGAKVLVDRYNIDPNKIGIYGGSYGGFITLMAMFTTPDVFKAGAALRSVTDWAHYNHPYTNNILNTPVLDSIAYARSSPIYFAEGLKGALLMCHGMIDYNVQFQDIVRLSQRLIELRKEDWELAVYPIERHSFVEPTSWADEYKRIFKLFEENLK</sequence>
<name>A1ZL59_MICM2</name>
<dbReference type="InterPro" id="IPR050278">
    <property type="entry name" value="Serine_Prot_S9B/DPPIV"/>
</dbReference>
<dbReference type="Pfam" id="PF00326">
    <property type="entry name" value="Peptidase_S9"/>
    <property type="match status" value="1"/>
</dbReference>
<reference evidence="3 4" key="1">
    <citation type="submission" date="2007-01" db="EMBL/GenBank/DDBJ databases">
        <authorList>
            <person name="Haygood M."/>
            <person name="Podell S."/>
            <person name="Anderson C."/>
            <person name="Hopkinson B."/>
            <person name="Roe K."/>
            <person name="Barbeau K."/>
            <person name="Gaasterland T."/>
            <person name="Ferriera S."/>
            <person name="Johnson J."/>
            <person name="Kravitz S."/>
            <person name="Beeson K."/>
            <person name="Sutton G."/>
            <person name="Rogers Y.-H."/>
            <person name="Friedman R."/>
            <person name="Frazier M."/>
            <person name="Venter J.C."/>
        </authorList>
    </citation>
    <scope>NUCLEOTIDE SEQUENCE [LARGE SCALE GENOMIC DNA]</scope>
    <source>
        <strain evidence="3 4">ATCC 23134</strain>
    </source>
</reference>
<evidence type="ECO:0000259" key="1">
    <source>
        <dbReference type="Pfam" id="PF00326"/>
    </source>
</evidence>
<dbReference type="SUPFAM" id="SSF82171">
    <property type="entry name" value="DPP6 N-terminal domain-like"/>
    <property type="match status" value="1"/>
</dbReference>
<gene>
    <name evidence="3" type="ORF">M23134_00179</name>
</gene>